<comment type="caution">
    <text evidence="2">The sequence shown here is derived from an EMBL/GenBank/DDBJ whole genome shotgun (WGS) entry which is preliminary data.</text>
</comment>
<dbReference type="Proteomes" id="UP001153069">
    <property type="component" value="Unassembled WGS sequence"/>
</dbReference>
<evidence type="ECO:0000313" key="3">
    <source>
        <dbReference type="Proteomes" id="UP001153069"/>
    </source>
</evidence>
<evidence type="ECO:0000256" key="1">
    <source>
        <dbReference type="SAM" id="SignalP"/>
    </source>
</evidence>
<sequence>MKTISIIIFFALLFFAKAQEASSGGLRGNSFNVDSSTTVASATDITVAENTVNTDKAKAEKGENRSVLITIQYDSKFQVETHEFELIENRADGWNTRMRGHFPWSGFVARKCNNLHSGGRYTFLMKPQVPESTRMESGNVKVQILDITEVQHLQGVESLIQQGTIVYSFEESVPRLVEAADEIVFDFSL</sequence>
<evidence type="ECO:0000313" key="2">
    <source>
        <dbReference type="EMBL" id="CAB9521513.1"/>
    </source>
</evidence>
<organism evidence="2 3">
    <name type="scientific">Seminavis robusta</name>
    <dbReference type="NCBI Taxonomy" id="568900"/>
    <lineage>
        <taxon>Eukaryota</taxon>
        <taxon>Sar</taxon>
        <taxon>Stramenopiles</taxon>
        <taxon>Ochrophyta</taxon>
        <taxon>Bacillariophyta</taxon>
        <taxon>Bacillariophyceae</taxon>
        <taxon>Bacillariophycidae</taxon>
        <taxon>Naviculales</taxon>
        <taxon>Naviculaceae</taxon>
        <taxon>Seminavis</taxon>
    </lineage>
</organism>
<dbReference type="AlphaFoldDB" id="A0A9N8HNE4"/>
<feature type="signal peptide" evidence="1">
    <location>
        <begin position="1"/>
        <end position="18"/>
    </location>
</feature>
<reference evidence="2" key="1">
    <citation type="submission" date="2020-06" db="EMBL/GenBank/DDBJ databases">
        <authorList>
            <consortium name="Plant Systems Biology data submission"/>
        </authorList>
    </citation>
    <scope>NUCLEOTIDE SEQUENCE</scope>
    <source>
        <strain evidence="2">D6</strain>
    </source>
</reference>
<name>A0A9N8HNE4_9STRA</name>
<proteinExistence type="predicted"/>
<accession>A0A9N8HNE4</accession>
<dbReference type="EMBL" id="CAICTM010001201">
    <property type="protein sequence ID" value="CAB9521513.1"/>
    <property type="molecule type" value="Genomic_DNA"/>
</dbReference>
<feature type="chain" id="PRO_5040461323" evidence="1">
    <location>
        <begin position="19"/>
        <end position="189"/>
    </location>
</feature>
<protein>
    <submittedName>
        <fullName evidence="2">Uncharacterized protein</fullName>
    </submittedName>
</protein>
<gene>
    <name evidence="2" type="ORF">SEMRO_1203_G252050.1</name>
</gene>
<keyword evidence="1" id="KW-0732">Signal</keyword>
<keyword evidence="3" id="KW-1185">Reference proteome</keyword>